<proteinExistence type="predicted"/>
<dbReference type="EMBL" id="MU004181">
    <property type="protein sequence ID" value="KAF2502238.1"/>
    <property type="molecule type" value="Genomic_DNA"/>
</dbReference>
<dbReference type="AlphaFoldDB" id="A0A6A6RBN6"/>
<accession>A0A6A6RBN6</accession>
<protein>
    <submittedName>
        <fullName evidence="1">Uncharacterized protein</fullName>
    </submittedName>
</protein>
<keyword evidence="2" id="KW-1185">Reference proteome</keyword>
<organism evidence="1 2">
    <name type="scientific">Lophium mytilinum</name>
    <dbReference type="NCBI Taxonomy" id="390894"/>
    <lineage>
        <taxon>Eukaryota</taxon>
        <taxon>Fungi</taxon>
        <taxon>Dikarya</taxon>
        <taxon>Ascomycota</taxon>
        <taxon>Pezizomycotina</taxon>
        <taxon>Dothideomycetes</taxon>
        <taxon>Pleosporomycetidae</taxon>
        <taxon>Mytilinidiales</taxon>
        <taxon>Mytilinidiaceae</taxon>
        <taxon>Lophium</taxon>
    </lineage>
</organism>
<gene>
    <name evidence="1" type="ORF">BU16DRAFT_2546</name>
</gene>
<evidence type="ECO:0000313" key="2">
    <source>
        <dbReference type="Proteomes" id="UP000799750"/>
    </source>
</evidence>
<name>A0A6A6RBN6_9PEZI</name>
<dbReference type="Proteomes" id="UP000799750">
    <property type="component" value="Unassembled WGS sequence"/>
</dbReference>
<reference evidence="1" key="1">
    <citation type="journal article" date="2020" name="Stud. Mycol.">
        <title>101 Dothideomycetes genomes: a test case for predicting lifestyles and emergence of pathogens.</title>
        <authorList>
            <person name="Haridas S."/>
            <person name="Albert R."/>
            <person name="Binder M."/>
            <person name="Bloem J."/>
            <person name="Labutti K."/>
            <person name="Salamov A."/>
            <person name="Andreopoulos B."/>
            <person name="Baker S."/>
            <person name="Barry K."/>
            <person name="Bills G."/>
            <person name="Bluhm B."/>
            <person name="Cannon C."/>
            <person name="Castanera R."/>
            <person name="Culley D."/>
            <person name="Daum C."/>
            <person name="Ezra D."/>
            <person name="Gonzalez J."/>
            <person name="Henrissat B."/>
            <person name="Kuo A."/>
            <person name="Liang C."/>
            <person name="Lipzen A."/>
            <person name="Lutzoni F."/>
            <person name="Magnuson J."/>
            <person name="Mondo S."/>
            <person name="Nolan M."/>
            <person name="Ohm R."/>
            <person name="Pangilinan J."/>
            <person name="Park H.-J."/>
            <person name="Ramirez L."/>
            <person name="Alfaro M."/>
            <person name="Sun H."/>
            <person name="Tritt A."/>
            <person name="Yoshinaga Y."/>
            <person name="Zwiers L.-H."/>
            <person name="Turgeon B."/>
            <person name="Goodwin S."/>
            <person name="Spatafora J."/>
            <person name="Crous P."/>
            <person name="Grigoriev I."/>
        </authorList>
    </citation>
    <scope>NUCLEOTIDE SEQUENCE</scope>
    <source>
        <strain evidence="1">CBS 269.34</strain>
    </source>
</reference>
<evidence type="ECO:0000313" key="1">
    <source>
        <dbReference type="EMBL" id="KAF2502238.1"/>
    </source>
</evidence>
<sequence length="185" mass="21074">MLLWGSKPVRLVEQCCWINIEVETSDVAVGDWGRDQNDLDIVKNGVAAIWDEVQRLIRKLLMDWSGYVAVSSLVRCSSSLGGARHRQYPLLSRLTVACRNALKDLYYQDLRTVLPPTYISKFRLSSSSTANSAPHISHSTIIRTAVLCCKIELYSSTLRMREHMYCIDAICRHCLKLKPQCPRFP</sequence>